<comment type="caution">
    <text evidence="1">The sequence shown here is derived from an EMBL/GenBank/DDBJ whole genome shotgun (WGS) entry which is preliminary data.</text>
</comment>
<dbReference type="Proteomes" id="UP000319219">
    <property type="component" value="Unassembled WGS sequence"/>
</dbReference>
<sequence>MVSCESISQRSTTRRIYIASSRSLGLPDALGLWRQPQDRSMRIGRIDAASMRQSQEAAEELS</sequence>
<organism evidence="1 2">
    <name type="scientific">Paenibacillus ottowii</name>
    <dbReference type="NCBI Taxonomy" id="2315729"/>
    <lineage>
        <taxon>Bacteria</taxon>
        <taxon>Bacillati</taxon>
        <taxon>Bacillota</taxon>
        <taxon>Bacilli</taxon>
        <taxon>Bacillales</taxon>
        <taxon>Paenibacillaceae</taxon>
        <taxon>Paenibacillus</taxon>
    </lineage>
</organism>
<proteinExistence type="predicted"/>
<accession>A0ABY3AXW9</accession>
<dbReference type="EMBL" id="VIJZ01000019">
    <property type="protein sequence ID" value="TQR92839.1"/>
    <property type="molecule type" value="Genomic_DNA"/>
</dbReference>
<dbReference type="RefSeq" id="WP_142614907.1">
    <property type="nucleotide sequence ID" value="NZ_VIJZ01000019.1"/>
</dbReference>
<keyword evidence="2" id="KW-1185">Reference proteome</keyword>
<evidence type="ECO:0000313" key="1">
    <source>
        <dbReference type="EMBL" id="TQR92839.1"/>
    </source>
</evidence>
<gene>
    <name evidence="1" type="ORF">FKV70_25220</name>
</gene>
<evidence type="ECO:0000313" key="2">
    <source>
        <dbReference type="Proteomes" id="UP000319219"/>
    </source>
</evidence>
<reference evidence="1 2" key="1">
    <citation type="submission" date="2019-07" db="EMBL/GenBank/DDBJ databases">
        <title>Paenibacillus ottowii sp. nov. isolated from a fermentation system processing bovine manure.</title>
        <authorList>
            <person name="Velazquez L.F."/>
            <person name="Rajbanshi S."/>
            <person name="Guan S."/>
            <person name="Hinchee M."/>
            <person name="Welsh A."/>
        </authorList>
    </citation>
    <scope>NUCLEOTIDE SEQUENCE [LARGE SCALE GENOMIC DNA]</scope>
    <source>
        <strain evidence="1 2">MS2379</strain>
    </source>
</reference>
<protein>
    <submittedName>
        <fullName evidence="1">Uncharacterized protein</fullName>
    </submittedName>
</protein>
<name>A0ABY3AXW9_9BACL</name>